<keyword evidence="7" id="KW-1185">Reference proteome</keyword>
<evidence type="ECO:0000259" key="5">
    <source>
        <dbReference type="Pfam" id="PF16320"/>
    </source>
</evidence>
<dbReference type="InterPro" id="IPR013823">
    <property type="entry name" value="Ribosomal_bL12_C"/>
</dbReference>
<evidence type="ECO:0000256" key="1">
    <source>
        <dbReference type="ARBA" id="ARBA00007197"/>
    </source>
</evidence>
<dbReference type="Gene3D" id="3.30.1390.10">
    <property type="match status" value="1"/>
</dbReference>
<dbReference type="EMBL" id="MBFS01001201">
    <property type="protein sequence ID" value="PVV01302.1"/>
    <property type="molecule type" value="Genomic_DNA"/>
</dbReference>
<dbReference type="Gene3D" id="1.20.5.710">
    <property type="entry name" value="Single helix bin"/>
    <property type="match status" value="1"/>
</dbReference>
<comment type="caution">
    <text evidence="6">The sequence shown here is derived from an EMBL/GenBank/DDBJ whole genome shotgun (WGS) entry which is preliminary data.</text>
</comment>
<dbReference type="Pfam" id="PF00542">
    <property type="entry name" value="Ribosomal_L12"/>
    <property type="match status" value="1"/>
</dbReference>
<name>A0A2T9Z9R6_9FUNG</name>
<dbReference type="FunFam" id="3.30.1390.10:FF:000001">
    <property type="entry name" value="50S ribosomal protein L7/L12"/>
    <property type="match status" value="1"/>
</dbReference>
<accession>A0A2T9Z9R6</accession>
<dbReference type="GO" id="GO:0005762">
    <property type="term" value="C:mitochondrial large ribosomal subunit"/>
    <property type="evidence" value="ECO:0007669"/>
    <property type="project" value="TreeGrafter"/>
</dbReference>
<dbReference type="HAMAP" id="MF_00368">
    <property type="entry name" value="Ribosomal_bL12"/>
    <property type="match status" value="1"/>
</dbReference>
<dbReference type="InterPro" id="IPR036235">
    <property type="entry name" value="Ribosomal_bL12_oligo_N_sf"/>
</dbReference>
<dbReference type="GO" id="GO:0003729">
    <property type="term" value="F:mRNA binding"/>
    <property type="evidence" value="ECO:0007669"/>
    <property type="project" value="TreeGrafter"/>
</dbReference>
<dbReference type="Proteomes" id="UP000245609">
    <property type="component" value="Unassembled WGS sequence"/>
</dbReference>
<dbReference type="Pfam" id="PF16320">
    <property type="entry name" value="Ribosomal_L12_N"/>
    <property type="match status" value="1"/>
</dbReference>
<dbReference type="PANTHER" id="PTHR45987:SF4">
    <property type="entry name" value="LARGE RIBOSOMAL SUBUNIT PROTEIN BL12M"/>
    <property type="match status" value="1"/>
</dbReference>
<comment type="similarity">
    <text evidence="1">Belongs to the bacterial ribosomal protein bL12 family.</text>
</comment>
<evidence type="ECO:0008006" key="8">
    <source>
        <dbReference type="Google" id="ProtNLM"/>
    </source>
</evidence>
<dbReference type="GO" id="GO:0006412">
    <property type="term" value="P:translation"/>
    <property type="evidence" value="ECO:0007669"/>
    <property type="project" value="InterPro"/>
</dbReference>
<keyword evidence="3" id="KW-0687">Ribonucleoprotein</keyword>
<dbReference type="InterPro" id="IPR000206">
    <property type="entry name" value="Ribosomal_bL12"/>
</dbReference>
<reference evidence="6 7" key="1">
    <citation type="journal article" date="2018" name="MBio">
        <title>Comparative Genomics Reveals the Core Gene Toolbox for the Fungus-Insect Symbiosis.</title>
        <authorList>
            <person name="Wang Y."/>
            <person name="Stata M."/>
            <person name="Wang W."/>
            <person name="Stajich J.E."/>
            <person name="White M.M."/>
            <person name="Moncalvo J.M."/>
        </authorList>
    </citation>
    <scope>NUCLEOTIDE SEQUENCE [LARGE SCALE GENOMIC DNA]</scope>
    <source>
        <strain evidence="6 7">SC-DP-2</strain>
    </source>
</reference>
<evidence type="ECO:0000313" key="6">
    <source>
        <dbReference type="EMBL" id="PVV01302.1"/>
    </source>
</evidence>
<dbReference type="InterPro" id="IPR008932">
    <property type="entry name" value="Ribosomal_bL12_oligo"/>
</dbReference>
<keyword evidence="2" id="KW-0689">Ribosomal protein</keyword>
<gene>
    <name evidence="6" type="ORF">BB560_004282</name>
</gene>
<evidence type="ECO:0000256" key="2">
    <source>
        <dbReference type="ARBA" id="ARBA00022980"/>
    </source>
</evidence>
<feature type="domain" description="Large ribosomal subunit protein bL12 oligomerization" evidence="5">
    <location>
        <begin position="49"/>
        <end position="97"/>
    </location>
</feature>
<dbReference type="SUPFAM" id="SSF54736">
    <property type="entry name" value="ClpS-like"/>
    <property type="match status" value="1"/>
</dbReference>
<evidence type="ECO:0000313" key="7">
    <source>
        <dbReference type="Proteomes" id="UP000245609"/>
    </source>
</evidence>
<organism evidence="6 7">
    <name type="scientific">Smittium megazygosporum</name>
    <dbReference type="NCBI Taxonomy" id="133381"/>
    <lineage>
        <taxon>Eukaryota</taxon>
        <taxon>Fungi</taxon>
        <taxon>Fungi incertae sedis</taxon>
        <taxon>Zoopagomycota</taxon>
        <taxon>Kickxellomycotina</taxon>
        <taxon>Harpellomycetes</taxon>
        <taxon>Harpellales</taxon>
        <taxon>Legeriomycetaceae</taxon>
        <taxon>Smittium</taxon>
    </lineage>
</organism>
<dbReference type="AlphaFoldDB" id="A0A2T9Z9R6"/>
<protein>
    <recommendedName>
        <fullName evidence="8">Ribosomal protein L7/L12 C-terminal domain-containing protein</fullName>
    </recommendedName>
</protein>
<evidence type="ECO:0000259" key="4">
    <source>
        <dbReference type="Pfam" id="PF00542"/>
    </source>
</evidence>
<feature type="domain" description="Large ribosomal subunit protein bL12 C-terminal" evidence="4">
    <location>
        <begin position="109"/>
        <end position="175"/>
    </location>
</feature>
<dbReference type="InterPro" id="IPR014719">
    <property type="entry name" value="Ribosomal_bL12_C/ClpS-like"/>
</dbReference>
<evidence type="ECO:0000256" key="3">
    <source>
        <dbReference type="ARBA" id="ARBA00023274"/>
    </source>
</evidence>
<dbReference type="SUPFAM" id="SSF48300">
    <property type="entry name" value="Ribosomal protein L7/12, oligomerisation (N-terminal) domain"/>
    <property type="match status" value="1"/>
</dbReference>
<dbReference type="GO" id="GO:0003735">
    <property type="term" value="F:structural constituent of ribosome"/>
    <property type="evidence" value="ECO:0007669"/>
    <property type="project" value="InterPro"/>
</dbReference>
<dbReference type="PANTHER" id="PTHR45987">
    <property type="entry name" value="39S RIBOSOMAL PROTEIN L12"/>
    <property type="match status" value="1"/>
</dbReference>
<proteinExistence type="inferred from homology"/>
<dbReference type="STRING" id="133381.A0A2T9Z9R6"/>
<sequence>MTCLVRSRVCLKNQAQLSRALFHTRSILKNEANPIPAPDSATGDVCPPKIKSIVDEIGKLTLIETSQLVKELKTRFNITETIQVAAAVQTQAPQEAAAQEKAAEKSEYTIKLEKFDKDQKAKTIKEIKSILPELNLIAAKNLVESAPKVIKKDVPKEEAEKIKKALEALGATVVLE</sequence>
<dbReference type="OrthoDB" id="250175at2759"/>